<proteinExistence type="predicted"/>
<comment type="caution">
    <text evidence="3">The sequence shown here is derived from an EMBL/GenBank/DDBJ whole genome shotgun (WGS) entry which is preliminary data.</text>
</comment>
<dbReference type="PANTHER" id="PTHR24114">
    <property type="entry name" value="LEUCINE RICH REPEAT FAMILY PROTEIN"/>
    <property type="match status" value="1"/>
</dbReference>
<dbReference type="SUPFAM" id="SSF52047">
    <property type="entry name" value="RNI-like"/>
    <property type="match status" value="1"/>
</dbReference>
<gene>
    <name evidence="3" type="ORF">QBC35DRAFT_79402</name>
</gene>
<feature type="region of interest" description="Disordered" evidence="1">
    <location>
        <begin position="1200"/>
        <end position="1223"/>
    </location>
</feature>
<dbReference type="AlphaFoldDB" id="A0AAN6WZ91"/>
<evidence type="ECO:0000313" key="4">
    <source>
        <dbReference type="Proteomes" id="UP001302126"/>
    </source>
</evidence>
<dbReference type="InterPro" id="IPR057334">
    <property type="entry name" value="PH_2nd_LRR"/>
</dbReference>
<sequence>MPISTSRDPQARRKTRTGIAPLTAAEFEEAESNSSLSSTTTTPSSPISSDGGDHRRTFSLNSIKSKALRSLSSSHEDRKRDIALDGLTIINNTPGHGFRSHARKLSKSRPYSPTASRRGSGVSEDHIHHLNRGRLSFSMTTDTLSLTNSSTASSIDWRSQRVEGAGPLESDTTLLKTKTPYLVVTSDYLVKVKSRSDAIALFPCLAMDGERQKASQNPPEPVLAIPTSSIISAFPAESTRPSFGIEVWWKGLTGNSFYRSDFFFNLPKDRNEHLYHIIRAMRVAHEDDDLDMDYGGGGDIRRCADVEGLLSRIQDIEEPKFKNRKLEIFPVVPRGQTRKEFIPKAEEATKKPQEGSAFYLVVGMYLCYFVEVHRGSKSSGNGGGEPTRTYRTFGLVTLESFKGEWTRHEERFIISFREPFQQPVTLELASRHYRQIIRVFGQADRFLKPVWPQMWQTMEIFWVTGLKEVQYLVSREDYGSVKRTLDAYLAAYRCPPVDWEINWKTRFAPEFRLLPGKNGSQYTPLQILAVLRALRYNDYFNSLSFRNVDLSVLNGQEDNTLRKVNVAYLSRTCMTLNAEEVEILRISPVLHQEFHALVFCSETIRQIDFTNCSRSLPEKLRQMQGSAGQSLQFLTPILNALRSGITKCDRLLLGGNVMPRFDIDDIAETMKLGVIQALDIGYCGLDDMCLRDMIVTPLAERPVPLQSLSISGNPGRLPAYILPQLLYHLPEIRDLELGGSILGDSQSEVPLLPFDTLDYLQWLEKLDISGFKLDEEAVAELERFLRYRSWKMDHEGGPHLRKLVLNHCGITGFQAARLFDAIGVNHGLHLCISGNPIEYGVEELAAAIRANKGPAGLYMEMVEFKHESNYLLLLNAMAETKHLSLLSLAGTAPSPSPLGVCSPELVTALHDFFARNKSIHCLDLSGFSGKLDDSQLTKGFGRSLSGLAKNKTMTHLRIRNQNLHDDAGTLGKVLAENSVLLVLDVQENNLNLTSLRFLVDSMKTNTSIVDCPFSLREQKAIWKNILKGMRRARGGSQGNLKDSHQLKPEEVAVREVLQQQFERLHEYLRRNRLILEAQSGQLFDLESPMTIASSPNDGTSPGGNSDKEEMWPPLALDFDLGGRNALELGENFALIGTEGYKNDSGLQDIQQQQNYNQPPPQRRPTVRSYAIEKVEAPLPMPYHNLMYNGGVLPVESPTETLDPVQEVETPPPDVFSPGDEPDPIFLKMMDQFRAAGITD</sequence>
<dbReference type="Proteomes" id="UP001302126">
    <property type="component" value="Unassembled WGS sequence"/>
</dbReference>
<reference evidence="3" key="2">
    <citation type="submission" date="2023-05" db="EMBL/GenBank/DDBJ databases">
        <authorList>
            <consortium name="Lawrence Berkeley National Laboratory"/>
            <person name="Steindorff A."/>
            <person name="Hensen N."/>
            <person name="Bonometti L."/>
            <person name="Westerberg I."/>
            <person name="Brannstrom I.O."/>
            <person name="Guillou S."/>
            <person name="Cros-Aarteil S."/>
            <person name="Calhoun S."/>
            <person name="Haridas S."/>
            <person name="Kuo A."/>
            <person name="Mondo S."/>
            <person name="Pangilinan J."/>
            <person name="Riley R."/>
            <person name="Labutti K."/>
            <person name="Andreopoulos B."/>
            <person name="Lipzen A."/>
            <person name="Chen C."/>
            <person name="Yanf M."/>
            <person name="Daum C."/>
            <person name="Ng V."/>
            <person name="Clum A."/>
            <person name="Ohm R."/>
            <person name="Martin F."/>
            <person name="Silar P."/>
            <person name="Natvig D."/>
            <person name="Lalanne C."/>
            <person name="Gautier V."/>
            <person name="Ament-Velasquez S.L."/>
            <person name="Kruys A."/>
            <person name="Hutchinson M.I."/>
            <person name="Powell A.J."/>
            <person name="Barry K."/>
            <person name="Miller A.N."/>
            <person name="Grigoriev I.V."/>
            <person name="Debuchy R."/>
            <person name="Gladieux P."/>
            <person name="Thoren M.H."/>
            <person name="Johannesson H."/>
        </authorList>
    </citation>
    <scope>NUCLEOTIDE SEQUENCE</scope>
    <source>
        <strain evidence="3">PSN309</strain>
    </source>
</reference>
<keyword evidence="4" id="KW-1185">Reference proteome</keyword>
<accession>A0AAN6WZ91</accession>
<protein>
    <recommendedName>
        <fullName evidence="2">LRR-containing protein second PH domain-containing protein</fullName>
    </recommendedName>
</protein>
<reference evidence="3" key="1">
    <citation type="journal article" date="2023" name="Mol. Phylogenet. Evol.">
        <title>Genome-scale phylogeny and comparative genomics of the fungal order Sordariales.</title>
        <authorList>
            <person name="Hensen N."/>
            <person name="Bonometti L."/>
            <person name="Westerberg I."/>
            <person name="Brannstrom I.O."/>
            <person name="Guillou S."/>
            <person name="Cros-Aarteil S."/>
            <person name="Calhoun S."/>
            <person name="Haridas S."/>
            <person name="Kuo A."/>
            <person name="Mondo S."/>
            <person name="Pangilinan J."/>
            <person name="Riley R."/>
            <person name="LaButti K."/>
            <person name="Andreopoulos B."/>
            <person name="Lipzen A."/>
            <person name="Chen C."/>
            <person name="Yan M."/>
            <person name="Daum C."/>
            <person name="Ng V."/>
            <person name="Clum A."/>
            <person name="Steindorff A."/>
            <person name="Ohm R.A."/>
            <person name="Martin F."/>
            <person name="Silar P."/>
            <person name="Natvig D.O."/>
            <person name="Lalanne C."/>
            <person name="Gautier V."/>
            <person name="Ament-Velasquez S.L."/>
            <person name="Kruys A."/>
            <person name="Hutchinson M.I."/>
            <person name="Powell A.J."/>
            <person name="Barry K."/>
            <person name="Miller A.N."/>
            <person name="Grigoriev I.V."/>
            <person name="Debuchy R."/>
            <person name="Gladieux P."/>
            <person name="Hiltunen Thoren M."/>
            <person name="Johannesson H."/>
        </authorList>
    </citation>
    <scope>NUCLEOTIDE SEQUENCE</scope>
    <source>
        <strain evidence="3">PSN309</strain>
    </source>
</reference>
<name>A0AAN6WZ91_9PEZI</name>
<feature type="compositionally biased region" description="Basic residues" evidence="1">
    <location>
        <begin position="98"/>
        <end position="107"/>
    </location>
</feature>
<feature type="region of interest" description="Disordered" evidence="1">
    <location>
        <begin position="89"/>
        <end position="126"/>
    </location>
</feature>
<feature type="domain" description="LRR-containing protein second PH" evidence="2">
    <location>
        <begin position="321"/>
        <end position="454"/>
    </location>
</feature>
<evidence type="ECO:0000256" key="1">
    <source>
        <dbReference type="SAM" id="MobiDB-lite"/>
    </source>
</evidence>
<dbReference type="InterPro" id="IPR052394">
    <property type="entry name" value="LRR-containing"/>
</dbReference>
<feature type="region of interest" description="Disordered" evidence="1">
    <location>
        <begin position="1"/>
        <end position="57"/>
    </location>
</feature>
<dbReference type="PANTHER" id="PTHR24114:SF2">
    <property type="entry name" value="F-BOX DOMAIN-CONTAINING PROTEIN-RELATED"/>
    <property type="match status" value="1"/>
</dbReference>
<feature type="compositionally biased region" description="Low complexity" evidence="1">
    <location>
        <begin position="32"/>
        <end position="49"/>
    </location>
</feature>
<evidence type="ECO:0000313" key="3">
    <source>
        <dbReference type="EMBL" id="KAK4190366.1"/>
    </source>
</evidence>
<dbReference type="InterPro" id="IPR032675">
    <property type="entry name" value="LRR_dom_sf"/>
</dbReference>
<evidence type="ECO:0000259" key="2">
    <source>
        <dbReference type="Pfam" id="PF25353"/>
    </source>
</evidence>
<dbReference type="Gene3D" id="3.80.10.10">
    <property type="entry name" value="Ribonuclease Inhibitor"/>
    <property type="match status" value="1"/>
</dbReference>
<dbReference type="EMBL" id="MU864366">
    <property type="protein sequence ID" value="KAK4190366.1"/>
    <property type="molecule type" value="Genomic_DNA"/>
</dbReference>
<dbReference type="Pfam" id="PF25353">
    <property type="entry name" value="PH_2nd_LRR"/>
    <property type="match status" value="1"/>
</dbReference>
<organism evidence="3 4">
    <name type="scientific">Podospora australis</name>
    <dbReference type="NCBI Taxonomy" id="1536484"/>
    <lineage>
        <taxon>Eukaryota</taxon>
        <taxon>Fungi</taxon>
        <taxon>Dikarya</taxon>
        <taxon>Ascomycota</taxon>
        <taxon>Pezizomycotina</taxon>
        <taxon>Sordariomycetes</taxon>
        <taxon>Sordariomycetidae</taxon>
        <taxon>Sordariales</taxon>
        <taxon>Podosporaceae</taxon>
        <taxon>Podospora</taxon>
    </lineage>
</organism>